<dbReference type="Gene3D" id="3.40.190.10">
    <property type="entry name" value="Periplasmic binding protein-like II"/>
    <property type="match status" value="2"/>
</dbReference>
<name>A0A437MIR4_9PROT</name>
<keyword evidence="4" id="KW-0804">Transcription</keyword>
<dbReference type="PANTHER" id="PTHR30427:SF1">
    <property type="entry name" value="TRANSCRIPTIONAL ACTIVATOR PROTEIN LYSR"/>
    <property type="match status" value="1"/>
</dbReference>
<dbReference type="InterPro" id="IPR036388">
    <property type="entry name" value="WH-like_DNA-bd_sf"/>
</dbReference>
<dbReference type="OrthoDB" id="9806538at2"/>
<dbReference type="GO" id="GO:0010628">
    <property type="term" value="P:positive regulation of gene expression"/>
    <property type="evidence" value="ECO:0007669"/>
    <property type="project" value="TreeGrafter"/>
</dbReference>
<dbReference type="Pfam" id="PF03466">
    <property type="entry name" value="LysR_substrate"/>
    <property type="match status" value="1"/>
</dbReference>
<keyword evidence="3" id="KW-0238">DNA-binding</keyword>
<dbReference type="GO" id="GO:0043565">
    <property type="term" value="F:sequence-specific DNA binding"/>
    <property type="evidence" value="ECO:0007669"/>
    <property type="project" value="TreeGrafter"/>
</dbReference>
<dbReference type="EMBL" id="SACL01000002">
    <property type="protein sequence ID" value="RVT97557.1"/>
    <property type="molecule type" value="Genomic_DNA"/>
</dbReference>
<reference evidence="6 7" key="1">
    <citation type="submission" date="2019-01" db="EMBL/GenBank/DDBJ databases">
        <authorList>
            <person name="Chen W.-M."/>
        </authorList>
    </citation>
    <scope>NUCLEOTIDE SEQUENCE [LARGE SCALE GENOMIC DNA]</scope>
    <source>
        <strain evidence="6 7">CCP-6</strain>
    </source>
</reference>
<keyword evidence="2" id="KW-0805">Transcription regulation</keyword>
<proteinExistence type="inferred from homology"/>
<evidence type="ECO:0000256" key="2">
    <source>
        <dbReference type="ARBA" id="ARBA00023015"/>
    </source>
</evidence>
<feature type="domain" description="HTH lysR-type" evidence="5">
    <location>
        <begin position="2"/>
        <end position="59"/>
    </location>
</feature>
<sequence length="295" mass="31955">MMTARDIEIFRAVMQCRTLRAAAEYLGVSQPALSKAVRHCEDRLGFSLFQRLAGRLVPTAEAETLLPEAERLHAELQGFKSFARDLGSHRGGLLRLGASSSLAVTVVPRAVAMLRAERRSARLTVHLLPVRELAEALLARRLDVALSLTPLSLPGLTTERVASTTCVVLLPAGHRLAGEAVLRPSLLAGEPEIGFAGWQDFGQSVEAAFAQEGVDRQLSVEVGSAVTAVAMVQEGLGYAILDGLVRMRLPEGVVARPFLPEVRRDITLMHSQESPLLHRLRELLPPLCAAIETQS</sequence>
<dbReference type="Gene3D" id="1.10.10.10">
    <property type="entry name" value="Winged helix-like DNA-binding domain superfamily/Winged helix DNA-binding domain"/>
    <property type="match status" value="1"/>
</dbReference>
<keyword evidence="7" id="KW-1185">Reference proteome</keyword>
<dbReference type="SUPFAM" id="SSF46785">
    <property type="entry name" value="Winged helix' DNA-binding domain"/>
    <property type="match status" value="1"/>
</dbReference>
<accession>A0A437MIR4</accession>
<dbReference type="InterPro" id="IPR005119">
    <property type="entry name" value="LysR_subst-bd"/>
</dbReference>
<dbReference type="InterPro" id="IPR000847">
    <property type="entry name" value="LysR_HTH_N"/>
</dbReference>
<dbReference type="GO" id="GO:0003700">
    <property type="term" value="F:DNA-binding transcription factor activity"/>
    <property type="evidence" value="ECO:0007669"/>
    <property type="project" value="InterPro"/>
</dbReference>
<dbReference type="Proteomes" id="UP000282957">
    <property type="component" value="Unassembled WGS sequence"/>
</dbReference>
<dbReference type="AlphaFoldDB" id="A0A437MIR4"/>
<dbReference type="PROSITE" id="PS50931">
    <property type="entry name" value="HTH_LYSR"/>
    <property type="match status" value="1"/>
</dbReference>
<evidence type="ECO:0000259" key="5">
    <source>
        <dbReference type="PROSITE" id="PS50931"/>
    </source>
</evidence>
<comment type="similarity">
    <text evidence="1">Belongs to the LysR transcriptional regulatory family.</text>
</comment>
<evidence type="ECO:0000256" key="1">
    <source>
        <dbReference type="ARBA" id="ARBA00009437"/>
    </source>
</evidence>
<dbReference type="Pfam" id="PF00126">
    <property type="entry name" value="HTH_1"/>
    <property type="match status" value="1"/>
</dbReference>
<dbReference type="PANTHER" id="PTHR30427">
    <property type="entry name" value="TRANSCRIPTIONAL ACTIVATOR PROTEIN LYSR"/>
    <property type="match status" value="1"/>
</dbReference>
<gene>
    <name evidence="6" type="ORF">EOD42_06950</name>
</gene>
<dbReference type="PRINTS" id="PR00039">
    <property type="entry name" value="HTHLYSR"/>
</dbReference>
<dbReference type="SUPFAM" id="SSF53850">
    <property type="entry name" value="Periplasmic binding protein-like II"/>
    <property type="match status" value="1"/>
</dbReference>
<protein>
    <submittedName>
        <fullName evidence="6">LysR family transcriptional regulator</fullName>
    </submittedName>
</protein>
<evidence type="ECO:0000313" key="6">
    <source>
        <dbReference type="EMBL" id="RVT97557.1"/>
    </source>
</evidence>
<evidence type="ECO:0000256" key="4">
    <source>
        <dbReference type="ARBA" id="ARBA00023163"/>
    </source>
</evidence>
<dbReference type="GO" id="GO:0009089">
    <property type="term" value="P:lysine biosynthetic process via diaminopimelate"/>
    <property type="evidence" value="ECO:0007669"/>
    <property type="project" value="TreeGrafter"/>
</dbReference>
<dbReference type="InterPro" id="IPR036390">
    <property type="entry name" value="WH_DNA-bd_sf"/>
</dbReference>
<organism evidence="6 7">
    <name type="scientific">Rhodovarius crocodyli</name>
    <dbReference type="NCBI Taxonomy" id="1979269"/>
    <lineage>
        <taxon>Bacteria</taxon>
        <taxon>Pseudomonadati</taxon>
        <taxon>Pseudomonadota</taxon>
        <taxon>Alphaproteobacteria</taxon>
        <taxon>Acetobacterales</taxon>
        <taxon>Roseomonadaceae</taxon>
        <taxon>Rhodovarius</taxon>
    </lineage>
</organism>
<evidence type="ECO:0000256" key="3">
    <source>
        <dbReference type="ARBA" id="ARBA00023125"/>
    </source>
</evidence>
<evidence type="ECO:0000313" key="7">
    <source>
        <dbReference type="Proteomes" id="UP000282957"/>
    </source>
</evidence>
<comment type="caution">
    <text evidence="6">The sequence shown here is derived from an EMBL/GenBank/DDBJ whole genome shotgun (WGS) entry which is preliminary data.</text>
</comment>
<dbReference type="RefSeq" id="WP_127786786.1">
    <property type="nucleotide sequence ID" value="NZ_SACL01000002.1"/>
</dbReference>